<organism evidence="2 3">
    <name type="scientific">Weissella confusa</name>
    <name type="common">Lactobacillus confusus</name>
    <dbReference type="NCBI Taxonomy" id="1583"/>
    <lineage>
        <taxon>Bacteria</taxon>
        <taxon>Bacillati</taxon>
        <taxon>Bacillota</taxon>
        <taxon>Bacilli</taxon>
        <taxon>Lactobacillales</taxon>
        <taxon>Lactobacillaceae</taxon>
        <taxon>Weissella</taxon>
    </lineage>
</organism>
<protein>
    <recommendedName>
        <fullName evidence="4">Phage holin</fullName>
    </recommendedName>
</protein>
<keyword evidence="1" id="KW-1133">Transmembrane helix</keyword>
<feature type="transmembrane region" description="Helical" evidence="1">
    <location>
        <begin position="12"/>
        <end position="32"/>
    </location>
</feature>
<dbReference type="RefSeq" id="WP_135518378.1">
    <property type="nucleotide sequence ID" value="NZ_PVSN01000017.1"/>
</dbReference>
<keyword evidence="1" id="KW-0472">Membrane</keyword>
<comment type="caution">
    <text evidence="2">The sequence shown here is derived from an EMBL/GenBank/DDBJ whole genome shotgun (WGS) entry which is preliminary data.</text>
</comment>
<dbReference type="InterPro" id="IPR010026">
    <property type="entry name" value="Phage_holin_LL-H"/>
</dbReference>
<evidence type="ECO:0000256" key="1">
    <source>
        <dbReference type="SAM" id="Phobius"/>
    </source>
</evidence>
<dbReference type="Pfam" id="PF09682">
    <property type="entry name" value="Phage_holin_6_1"/>
    <property type="match status" value="1"/>
</dbReference>
<accession>A0A4Z0S1G7</accession>
<reference evidence="2 3" key="1">
    <citation type="submission" date="2018-03" db="EMBL/GenBank/DDBJ databases">
        <title>Genome sequencing of Weissella confusa isolates.</title>
        <authorList>
            <person name="Kajala I."/>
            <person name="Baruah R."/>
            <person name="Bergsveinson J."/>
            <person name="Juvonen R."/>
            <person name="Ziola B."/>
        </authorList>
    </citation>
    <scope>NUCLEOTIDE SEQUENCE [LARGE SCALE GENOMIC DNA]</scope>
    <source>
        <strain evidence="2 3">VTT E-062653</strain>
    </source>
</reference>
<sequence>MNNLIELLKALWEIGILPALLILAIVHLRTAVDGNAKMQTVLDIAEKAVSWAEDNFDGGAKQKAEALKFVSDELLKLDKAHLFTASEVDTAIEWAVGKMKGMI</sequence>
<evidence type="ECO:0000313" key="2">
    <source>
        <dbReference type="EMBL" id="TGE74920.1"/>
    </source>
</evidence>
<evidence type="ECO:0008006" key="4">
    <source>
        <dbReference type="Google" id="ProtNLM"/>
    </source>
</evidence>
<name>A0A4Z0S1G7_WEICO</name>
<dbReference type="EMBL" id="PVSN01000017">
    <property type="protein sequence ID" value="TGE74920.1"/>
    <property type="molecule type" value="Genomic_DNA"/>
</dbReference>
<gene>
    <name evidence="2" type="ORF">C6P11_02735</name>
</gene>
<evidence type="ECO:0000313" key="3">
    <source>
        <dbReference type="Proteomes" id="UP000297646"/>
    </source>
</evidence>
<dbReference type="OrthoDB" id="9802589at2"/>
<dbReference type="Proteomes" id="UP000297646">
    <property type="component" value="Unassembled WGS sequence"/>
</dbReference>
<dbReference type="AlphaFoldDB" id="A0A4Z0S1G7"/>
<keyword evidence="1" id="KW-0812">Transmembrane</keyword>
<proteinExistence type="predicted"/>